<dbReference type="RefSeq" id="WP_092482770.1">
    <property type="nucleotide sequence ID" value="NZ_FOYM01000009.1"/>
</dbReference>
<reference evidence="2" key="1">
    <citation type="submission" date="2016-10" db="EMBL/GenBank/DDBJ databases">
        <authorList>
            <person name="Varghese N."/>
            <person name="Submissions S."/>
        </authorList>
    </citation>
    <scope>NUCLEOTIDE SEQUENCE [LARGE SCALE GENOMIC DNA]</scope>
    <source>
        <strain evidence="2">DSM 3669</strain>
    </source>
</reference>
<name>A0A1I6DEC9_9FIRM</name>
<keyword evidence="2" id="KW-1185">Reference proteome</keyword>
<dbReference type="AlphaFoldDB" id="A0A1I6DEC9"/>
<dbReference type="OrthoDB" id="1809110at2"/>
<organism evidence="1 2">
    <name type="scientific">Desulfoscipio geothermicus DSM 3669</name>
    <dbReference type="NCBI Taxonomy" id="1121426"/>
    <lineage>
        <taxon>Bacteria</taxon>
        <taxon>Bacillati</taxon>
        <taxon>Bacillota</taxon>
        <taxon>Clostridia</taxon>
        <taxon>Eubacteriales</taxon>
        <taxon>Desulfallaceae</taxon>
        <taxon>Desulfoscipio</taxon>
    </lineage>
</organism>
<proteinExistence type="predicted"/>
<dbReference type="EMBL" id="FOYM01000009">
    <property type="protein sequence ID" value="SFR03662.1"/>
    <property type="molecule type" value="Genomic_DNA"/>
</dbReference>
<accession>A0A1I6DEC9</accession>
<evidence type="ECO:0000313" key="2">
    <source>
        <dbReference type="Proteomes" id="UP000199584"/>
    </source>
</evidence>
<sequence length="75" mass="9161">MRKVSYDSCMDKLRQKSLAVYTRATSLNYTPSRSRRPRDPEEDYILFLLDRRRRQHALTSGRIEKLGPRRYRWNE</sequence>
<evidence type="ECO:0000313" key="1">
    <source>
        <dbReference type="EMBL" id="SFR03662.1"/>
    </source>
</evidence>
<gene>
    <name evidence="1" type="ORF">SAMN05660706_10971</name>
</gene>
<dbReference type="Proteomes" id="UP000199584">
    <property type="component" value="Unassembled WGS sequence"/>
</dbReference>
<protein>
    <submittedName>
        <fullName evidence="1">Uncharacterized protein</fullName>
    </submittedName>
</protein>